<reference evidence="2" key="1">
    <citation type="journal article" date="2015" name="Genome Announc.">
        <title>Draft Genome Sequence of an Anaerobic Ammonium-Oxidizing Bacterium, "Candidatus Brocadia sinica".</title>
        <authorList>
            <person name="Oshiki M."/>
            <person name="Shinyako-Hata K."/>
            <person name="Satoh H."/>
            <person name="Okabe S."/>
        </authorList>
    </citation>
    <scope>NUCLEOTIDE SEQUENCE [LARGE SCALE GENOMIC DNA]</scope>
    <source>
        <strain evidence="2">JPN1</strain>
    </source>
</reference>
<gene>
    <name evidence="1" type="ORF">BROSI_A2704</name>
</gene>
<dbReference type="Proteomes" id="UP000032309">
    <property type="component" value="Unassembled WGS sequence"/>
</dbReference>
<keyword evidence="2" id="KW-1185">Reference proteome</keyword>
<organism evidence="1 2">
    <name type="scientific">Candidatus Brocadia sinica JPN1</name>
    <dbReference type="NCBI Taxonomy" id="1197129"/>
    <lineage>
        <taxon>Bacteria</taxon>
        <taxon>Pseudomonadati</taxon>
        <taxon>Planctomycetota</taxon>
        <taxon>Candidatus Brocadiia</taxon>
        <taxon>Candidatus Brocadiales</taxon>
        <taxon>Candidatus Brocadiaceae</taxon>
        <taxon>Candidatus Brocadia</taxon>
    </lineage>
</organism>
<proteinExistence type="predicted"/>
<accession>A0ABQ0JZT3</accession>
<name>A0ABQ0JZT3_9BACT</name>
<comment type="caution">
    <text evidence="1">The sequence shown here is derived from an EMBL/GenBank/DDBJ whole genome shotgun (WGS) entry which is preliminary data.</text>
</comment>
<evidence type="ECO:0000313" key="2">
    <source>
        <dbReference type="Proteomes" id="UP000032309"/>
    </source>
</evidence>
<sequence length="33" mass="3761">MVTNVAETTGKSFKRLEQLKRFKRLLGKVQPVG</sequence>
<dbReference type="EMBL" id="BAFN01000001">
    <property type="protein sequence ID" value="GAN34168.1"/>
    <property type="molecule type" value="Genomic_DNA"/>
</dbReference>
<protein>
    <submittedName>
        <fullName evidence="1">Phosphoribosylaminoimidazole synthetase</fullName>
    </submittedName>
</protein>
<evidence type="ECO:0000313" key="1">
    <source>
        <dbReference type="EMBL" id="GAN34168.1"/>
    </source>
</evidence>